<evidence type="ECO:0000256" key="1">
    <source>
        <dbReference type="SAM" id="MobiDB-lite"/>
    </source>
</evidence>
<protein>
    <submittedName>
        <fullName evidence="2">Uncharacterized protein</fullName>
    </submittedName>
</protein>
<reference evidence="2 3" key="1">
    <citation type="submission" date="2015-09" db="EMBL/GenBank/DDBJ databases">
        <title>Draft genome of the parasitic nematode Teladorsagia circumcincta isolate WARC Sus (inbred).</title>
        <authorList>
            <person name="Mitreva M."/>
        </authorList>
    </citation>
    <scope>NUCLEOTIDE SEQUENCE [LARGE SCALE GENOMIC DNA]</scope>
    <source>
        <strain evidence="2 3">S</strain>
    </source>
</reference>
<dbReference type="EMBL" id="KZ404171">
    <property type="protein sequence ID" value="PIO53936.1"/>
    <property type="molecule type" value="Genomic_DNA"/>
</dbReference>
<organism evidence="2 3">
    <name type="scientific">Teladorsagia circumcincta</name>
    <name type="common">Brown stomach worm</name>
    <name type="synonym">Ostertagia circumcincta</name>
    <dbReference type="NCBI Taxonomy" id="45464"/>
    <lineage>
        <taxon>Eukaryota</taxon>
        <taxon>Metazoa</taxon>
        <taxon>Ecdysozoa</taxon>
        <taxon>Nematoda</taxon>
        <taxon>Chromadorea</taxon>
        <taxon>Rhabditida</taxon>
        <taxon>Rhabditina</taxon>
        <taxon>Rhabditomorpha</taxon>
        <taxon>Strongyloidea</taxon>
        <taxon>Trichostrongylidae</taxon>
        <taxon>Teladorsagia</taxon>
    </lineage>
</organism>
<name>A0A2G9T7J2_TELCI</name>
<evidence type="ECO:0000313" key="2">
    <source>
        <dbReference type="EMBL" id="PIO53936.1"/>
    </source>
</evidence>
<sequence>MTILEESRIIENNINFMEGVEELGANEEEPDELDDDAEGEESEEENQDAEDEVSEEEIHEDKDDHEEEDLETEDEDSNEDIVMMNNDRDAEF</sequence>
<dbReference type="Proteomes" id="UP000230423">
    <property type="component" value="Unassembled WGS sequence"/>
</dbReference>
<feature type="compositionally biased region" description="Acidic residues" evidence="1">
    <location>
        <begin position="19"/>
        <end position="79"/>
    </location>
</feature>
<dbReference type="AlphaFoldDB" id="A0A2G9T7J2"/>
<accession>A0A2G9T7J2</accession>
<proteinExistence type="predicted"/>
<gene>
    <name evidence="2" type="ORF">TELCIR_24712</name>
</gene>
<keyword evidence="3" id="KW-1185">Reference proteome</keyword>
<feature type="region of interest" description="Disordered" evidence="1">
    <location>
        <begin position="1"/>
        <end position="92"/>
    </location>
</feature>
<evidence type="ECO:0000313" key="3">
    <source>
        <dbReference type="Proteomes" id="UP000230423"/>
    </source>
</evidence>